<reference evidence="1" key="1">
    <citation type="submission" date="2022-04" db="EMBL/GenBank/DDBJ databases">
        <title>Genome of the entomopathogenic fungus Entomophthora muscae.</title>
        <authorList>
            <person name="Elya C."/>
            <person name="Lovett B.R."/>
            <person name="Lee E."/>
            <person name="Macias A.M."/>
            <person name="Hajek A.E."/>
            <person name="De Bivort B.L."/>
            <person name="Kasson M.T."/>
            <person name="De Fine Licht H.H."/>
            <person name="Stajich J.E."/>
        </authorList>
    </citation>
    <scope>NUCLEOTIDE SEQUENCE</scope>
    <source>
        <strain evidence="1">Berkeley</strain>
    </source>
</reference>
<accession>A0ACC2U753</accession>
<dbReference type="EMBL" id="QTSX02001430">
    <property type="protein sequence ID" value="KAJ9082486.1"/>
    <property type="molecule type" value="Genomic_DNA"/>
</dbReference>
<dbReference type="Proteomes" id="UP001165960">
    <property type="component" value="Unassembled WGS sequence"/>
</dbReference>
<proteinExistence type="predicted"/>
<evidence type="ECO:0000313" key="2">
    <source>
        <dbReference type="Proteomes" id="UP001165960"/>
    </source>
</evidence>
<keyword evidence="2" id="KW-1185">Reference proteome</keyword>
<comment type="caution">
    <text evidence="1">The sequence shown here is derived from an EMBL/GenBank/DDBJ whole genome shotgun (WGS) entry which is preliminary data.</text>
</comment>
<gene>
    <name evidence="1" type="primary">CTU2_1</name>
    <name evidence="1" type="ORF">DSO57_1004053</name>
</gene>
<evidence type="ECO:0000313" key="1">
    <source>
        <dbReference type="EMBL" id="KAJ9082486.1"/>
    </source>
</evidence>
<sequence>MNRAKATNDPSMKNILMGFSGGPSSRAMLQLLHQYTSSHNKYGELKILFIDESLATEDHGDHLGCIQKIAKLYPFELIIKRIEEPMGSKEAFLDAFNGLFLYHLREDFLSSLRHSLLVHTARESKCSMLLLGDSATRIAIKTISLTSKGRGFSLPFEVAAESSCYEGLSIIRPMRDNLSKEVALYNHHTQLYHPSIKSILYKTKPKASIDRITEEFIAGLDSGFPSTVSTIVRTANKLTPSTNLAPGIWCPLCINPAETNISAWIDSIAVRKLTSSPALEASLDTVAELLCYGCRTSWQESKGIALPAYAVNYSEQQKSKRELLRNQIADFLLE</sequence>
<name>A0ACC2U753_9FUNG</name>
<protein>
    <submittedName>
        <fullName evidence="1">Cytoplasmic tRNA 2-thiolation protein 2</fullName>
    </submittedName>
</protein>
<organism evidence="1 2">
    <name type="scientific">Entomophthora muscae</name>
    <dbReference type="NCBI Taxonomy" id="34485"/>
    <lineage>
        <taxon>Eukaryota</taxon>
        <taxon>Fungi</taxon>
        <taxon>Fungi incertae sedis</taxon>
        <taxon>Zoopagomycota</taxon>
        <taxon>Entomophthoromycotina</taxon>
        <taxon>Entomophthoromycetes</taxon>
        <taxon>Entomophthorales</taxon>
        <taxon>Entomophthoraceae</taxon>
        <taxon>Entomophthora</taxon>
    </lineage>
</organism>